<evidence type="ECO:0000256" key="1">
    <source>
        <dbReference type="SAM" id="MobiDB-lite"/>
    </source>
</evidence>
<gene>
    <name evidence="3" type="ORF">LPJ61_006895</name>
</gene>
<feature type="non-terminal residue" evidence="3">
    <location>
        <position position="296"/>
    </location>
</feature>
<feature type="region of interest" description="Disordered" evidence="1">
    <location>
        <begin position="261"/>
        <end position="296"/>
    </location>
</feature>
<proteinExistence type="predicted"/>
<name>A0A9W7XP75_9FUNG</name>
<evidence type="ECO:0000313" key="4">
    <source>
        <dbReference type="Proteomes" id="UP001143981"/>
    </source>
</evidence>
<feature type="region of interest" description="Disordered" evidence="1">
    <location>
        <begin position="1"/>
        <end position="45"/>
    </location>
</feature>
<reference evidence="3" key="1">
    <citation type="submission" date="2022-07" db="EMBL/GenBank/DDBJ databases">
        <title>Phylogenomic reconstructions and comparative analyses of Kickxellomycotina fungi.</title>
        <authorList>
            <person name="Reynolds N.K."/>
            <person name="Stajich J.E."/>
            <person name="Barry K."/>
            <person name="Grigoriev I.V."/>
            <person name="Crous P."/>
            <person name="Smith M.E."/>
        </authorList>
    </citation>
    <scope>NUCLEOTIDE SEQUENCE</scope>
    <source>
        <strain evidence="3">BCRC 34381</strain>
    </source>
</reference>
<sequence>MPAVRELGSKLSSILPPPRRAASTSAAAAESSATPPQKVRIVVDLPGPRAADAATVAESNTAAGECTAAATDVGGGVGSAGRGPSGSLSSELFSMLPAPRNSRPAPGTSRQPPAEAGAQTQAPGPVERPLIPHSLSSKHRSKAKPADRPAKAQPAAVAEAKQPTQRTNTGDGGEEEASEDARVDPAGGSPFFTIGADIAPESTQPEDGAAEAAADVPAAATSNNAYASLVYDPASGYYYDNTSGVYYHYDADRGEYVDTRTLYPAGEPGADSDAAHDSGLPEPRSTGGADLDRLLR</sequence>
<dbReference type="AlphaFoldDB" id="A0A9W7XP75"/>
<dbReference type="Pfam" id="PF17780">
    <property type="entry name" value="OCRE"/>
    <property type="match status" value="1"/>
</dbReference>
<feature type="compositionally biased region" description="Gly residues" evidence="1">
    <location>
        <begin position="73"/>
        <end position="84"/>
    </location>
</feature>
<dbReference type="Proteomes" id="UP001143981">
    <property type="component" value="Unassembled WGS sequence"/>
</dbReference>
<dbReference type="EMBL" id="JANBOI010003948">
    <property type="protein sequence ID" value="KAJ1718064.1"/>
    <property type="molecule type" value="Genomic_DNA"/>
</dbReference>
<evidence type="ECO:0000259" key="2">
    <source>
        <dbReference type="Pfam" id="PF17780"/>
    </source>
</evidence>
<feature type="domain" description="OCRE" evidence="2">
    <location>
        <begin position="229"/>
        <end position="260"/>
    </location>
</feature>
<feature type="region of interest" description="Disordered" evidence="1">
    <location>
        <begin position="70"/>
        <end position="215"/>
    </location>
</feature>
<accession>A0A9W7XP75</accession>
<evidence type="ECO:0000313" key="3">
    <source>
        <dbReference type="EMBL" id="KAJ1718064.1"/>
    </source>
</evidence>
<organism evidence="3 4">
    <name type="scientific">Coemansia biformis</name>
    <dbReference type="NCBI Taxonomy" id="1286918"/>
    <lineage>
        <taxon>Eukaryota</taxon>
        <taxon>Fungi</taxon>
        <taxon>Fungi incertae sedis</taxon>
        <taxon>Zoopagomycota</taxon>
        <taxon>Kickxellomycotina</taxon>
        <taxon>Kickxellomycetes</taxon>
        <taxon>Kickxellales</taxon>
        <taxon>Kickxellaceae</taxon>
        <taxon>Coemansia</taxon>
    </lineage>
</organism>
<comment type="caution">
    <text evidence="3">The sequence shown here is derived from an EMBL/GenBank/DDBJ whole genome shotgun (WGS) entry which is preliminary data.</text>
</comment>
<feature type="compositionally biased region" description="Low complexity" evidence="1">
    <location>
        <begin position="20"/>
        <end position="36"/>
    </location>
</feature>
<keyword evidence="4" id="KW-1185">Reference proteome</keyword>
<dbReference type="InterPro" id="IPR041591">
    <property type="entry name" value="OCRE"/>
</dbReference>
<dbReference type="OrthoDB" id="5577782at2759"/>
<feature type="compositionally biased region" description="Low complexity" evidence="1">
    <location>
        <begin position="151"/>
        <end position="163"/>
    </location>
</feature>
<protein>
    <recommendedName>
        <fullName evidence="2">OCRE domain-containing protein</fullName>
    </recommendedName>
</protein>
<dbReference type="CDD" id="cd16074">
    <property type="entry name" value="OCRE"/>
    <property type="match status" value="1"/>
</dbReference>